<protein>
    <submittedName>
        <fullName evidence="7">3-hydroxyacyl-CoA dehydrogenase</fullName>
        <ecNumber evidence="7">1.1.1.157</ecNumber>
    </submittedName>
</protein>
<dbReference type="SUPFAM" id="SSF48179">
    <property type="entry name" value="6-phosphogluconate dehydrogenase C-terminal domain-like"/>
    <property type="match status" value="1"/>
</dbReference>
<dbReference type="InterPro" id="IPR013328">
    <property type="entry name" value="6PGD_dom2"/>
</dbReference>
<feature type="binding site" evidence="4">
    <location>
        <position position="148"/>
    </location>
    <ligand>
        <name>NAD(+)</name>
        <dbReference type="ChEBI" id="CHEBI:57540"/>
    </ligand>
</feature>
<evidence type="ECO:0000256" key="3">
    <source>
        <dbReference type="PIRSR" id="PIRSR000105-1"/>
    </source>
</evidence>
<dbReference type="HOGENOM" id="CLU_009834_2_0_6"/>
<dbReference type="FunFam" id="3.40.50.720:FF:000009">
    <property type="entry name" value="Fatty oxidation complex, alpha subunit"/>
    <property type="match status" value="1"/>
</dbReference>
<evidence type="ECO:0000313" key="7">
    <source>
        <dbReference type="EMBL" id="AHE66313.1"/>
    </source>
</evidence>
<dbReference type="PANTHER" id="PTHR48075">
    <property type="entry name" value="3-HYDROXYACYL-COA DEHYDROGENASE FAMILY PROTEIN"/>
    <property type="match status" value="1"/>
</dbReference>
<feature type="binding site" evidence="4">
    <location>
        <position position="102"/>
    </location>
    <ligand>
        <name>NAD(+)</name>
        <dbReference type="ChEBI" id="CHEBI:57540"/>
    </ligand>
</feature>
<dbReference type="GO" id="GO:0006631">
    <property type="term" value="P:fatty acid metabolic process"/>
    <property type="evidence" value="ECO:0007669"/>
    <property type="project" value="InterPro"/>
</dbReference>
<dbReference type="PANTHER" id="PTHR48075:SF5">
    <property type="entry name" value="3-HYDROXYBUTYRYL-COA DEHYDROGENASE"/>
    <property type="match status" value="1"/>
</dbReference>
<feature type="binding site" evidence="4">
    <location>
        <position position="279"/>
    </location>
    <ligand>
        <name>NAD(+)</name>
        <dbReference type="ChEBI" id="CHEBI:57540"/>
    </ligand>
</feature>
<sequence length="300" mass="34084">MDTRHETKKLTILGAGTMGSGIAQLFAQCGFYVTLIDNLQSQLDKAKTSIAKNLHYLLLTQHLSSKHSIETILASISFTTKLDELKRSKYIIENIPENWEQKKALYQVLNEQCSATCILGVNTSSISITKIASLVEYPQRVIGVHFMNPAPQMPMVEVIKGYHTDELTIEKTRTLLEQVHKKMIVVKDSVGFVSNRAMMIFINEAIFMVQENIASIEDIDVLFKQCFGHKMGPLHTADLIGLDTVLYSLESIYSELSDPKYRPCWLLKNMVDAGLLGQKTKKDFINMNRGCYNLLFWPRW</sequence>
<dbReference type="Gene3D" id="1.10.1040.10">
    <property type="entry name" value="N-(1-d-carboxylethyl)-l-norvaline Dehydrogenase, domain 2"/>
    <property type="match status" value="1"/>
</dbReference>
<evidence type="ECO:0000313" key="8">
    <source>
        <dbReference type="Proteomes" id="UP000018838"/>
    </source>
</evidence>
<dbReference type="PATRIC" id="fig|1268635.3.peg.743"/>
<feature type="domain" description="3-hydroxyacyl-CoA dehydrogenase C-terminal" evidence="5">
    <location>
        <begin position="191"/>
        <end position="285"/>
    </location>
</feature>
<dbReference type="InterPro" id="IPR022694">
    <property type="entry name" value="3-OHacyl-CoA_DH"/>
</dbReference>
<feature type="binding site" evidence="4">
    <location>
        <position position="97"/>
    </location>
    <ligand>
        <name>NAD(+)</name>
        <dbReference type="ChEBI" id="CHEBI:57540"/>
    </ligand>
</feature>
<dbReference type="RefSeq" id="WP_025385135.1">
    <property type="nucleotide sequence ID" value="NZ_CP004006.1"/>
</dbReference>
<feature type="binding site" evidence="4">
    <location>
        <position position="124"/>
    </location>
    <ligand>
        <name>NAD(+)</name>
        <dbReference type="ChEBI" id="CHEBI:57540"/>
    </ligand>
</feature>
<dbReference type="InterPro" id="IPR006176">
    <property type="entry name" value="3-OHacyl-CoA_DH_NAD-bd"/>
</dbReference>
<feature type="binding site" evidence="4">
    <location>
        <position position="37"/>
    </location>
    <ligand>
        <name>NAD(+)</name>
        <dbReference type="ChEBI" id="CHEBI:57540"/>
    </ligand>
</feature>
<dbReference type="InterPro" id="IPR006108">
    <property type="entry name" value="3HC_DH_C"/>
</dbReference>
<dbReference type="AlphaFoldDB" id="W0B704"/>
<dbReference type="Pfam" id="PF00725">
    <property type="entry name" value="3HCDH"/>
    <property type="match status" value="1"/>
</dbReference>
<dbReference type="SUPFAM" id="SSF51735">
    <property type="entry name" value="NAD(P)-binding Rossmann-fold domains"/>
    <property type="match status" value="1"/>
</dbReference>
<keyword evidence="2 4" id="KW-0520">NAD</keyword>
<dbReference type="STRING" id="1268635.Loa_00744"/>
<keyword evidence="1 7" id="KW-0560">Oxidoreductase</keyword>
<dbReference type="GO" id="GO:0070403">
    <property type="term" value="F:NAD+ binding"/>
    <property type="evidence" value="ECO:0007669"/>
    <property type="project" value="InterPro"/>
</dbReference>
<dbReference type="EC" id="1.1.1.157" evidence="7"/>
<dbReference type="InterPro" id="IPR008927">
    <property type="entry name" value="6-PGluconate_DH-like_C_sf"/>
</dbReference>
<feature type="site" description="Important for catalytic activity" evidence="3">
    <location>
        <position position="145"/>
    </location>
</feature>
<gene>
    <name evidence="7" type="ORF">Loa_00744</name>
</gene>
<evidence type="ECO:0000256" key="2">
    <source>
        <dbReference type="ARBA" id="ARBA00023027"/>
    </source>
</evidence>
<dbReference type="Pfam" id="PF02737">
    <property type="entry name" value="3HCDH_N"/>
    <property type="match status" value="1"/>
</dbReference>
<evidence type="ECO:0000259" key="5">
    <source>
        <dbReference type="Pfam" id="PF00725"/>
    </source>
</evidence>
<dbReference type="EMBL" id="CP004006">
    <property type="protein sequence ID" value="AHE66313.1"/>
    <property type="molecule type" value="Genomic_DNA"/>
</dbReference>
<dbReference type="eggNOG" id="COG1250">
    <property type="taxonomic scope" value="Bacteria"/>
</dbReference>
<dbReference type="Gene3D" id="3.40.50.720">
    <property type="entry name" value="NAD(P)-binding Rossmann-like Domain"/>
    <property type="match status" value="1"/>
</dbReference>
<name>W0B704_9GAMM</name>
<dbReference type="KEGG" id="lok:Loa_00744"/>
<evidence type="ECO:0000256" key="1">
    <source>
        <dbReference type="ARBA" id="ARBA00023002"/>
    </source>
</evidence>
<dbReference type="InterPro" id="IPR036291">
    <property type="entry name" value="NAD(P)-bd_dom_sf"/>
</dbReference>
<feature type="binding site" evidence="4">
    <location>
        <begin position="14"/>
        <end position="19"/>
    </location>
    <ligand>
        <name>NAD(+)</name>
        <dbReference type="ChEBI" id="CHEBI:57540"/>
    </ligand>
</feature>
<accession>W0B704</accession>
<evidence type="ECO:0000256" key="4">
    <source>
        <dbReference type="PIRSR" id="PIRSR000105-2"/>
    </source>
</evidence>
<proteinExistence type="predicted"/>
<dbReference type="GO" id="GO:0008691">
    <property type="term" value="F:3-hydroxybutyryl-CoA dehydrogenase activity"/>
    <property type="evidence" value="ECO:0007669"/>
    <property type="project" value="UniProtKB-EC"/>
</dbReference>
<dbReference type="Proteomes" id="UP000018838">
    <property type="component" value="Chromosome"/>
</dbReference>
<evidence type="ECO:0000259" key="6">
    <source>
        <dbReference type="Pfam" id="PF02737"/>
    </source>
</evidence>
<dbReference type="PIRSF" id="PIRSF000105">
    <property type="entry name" value="HCDH"/>
    <property type="match status" value="1"/>
</dbReference>
<keyword evidence="8" id="KW-1185">Reference proteome</keyword>
<organism evidence="7 8">
    <name type="scientific">Legionella oakridgensis ATCC 33761 = DSM 21215</name>
    <dbReference type="NCBI Taxonomy" id="1268635"/>
    <lineage>
        <taxon>Bacteria</taxon>
        <taxon>Pseudomonadati</taxon>
        <taxon>Pseudomonadota</taxon>
        <taxon>Gammaproteobacteria</taxon>
        <taxon>Legionellales</taxon>
        <taxon>Legionellaceae</taxon>
        <taxon>Legionella</taxon>
    </lineage>
</organism>
<feature type="domain" description="3-hydroxyacyl-CoA dehydrogenase NAD binding" evidence="6">
    <location>
        <begin position="9"/>
        <end position="188"/>
    </location>
</feature>
<reference evidence="7 8" key="1">
    <citation type="journal article" date="2013" name="Int. J. Med. Microbiol.">
        <title>Legionella oakridgensis ATCC 33761 genome sequence and phenotypic characterization reveals its replication capacity in amoebae.</title>
        <authorList>
            <person name="Brzuszkiewicz E."/>
            <person name="Schulz T."/>
            <person name="Rydzewski K."/>
            <person name="Daniel R."/>
            <person name="Gillmaier N."/>
            <person name="Dittmann C."/>
            <person name="Holland G."/>
            <person name="Schunder E."/>
            <person name="Lautner M."/>
            <person name="Eisenreich W."/>
            <person name="Luck C."/>
            <person name="Heuner K."/>
        </authorList>
    </citation>
    <scope>NUCLEOTIDE SEQUENCE [LARGE SCALE GENOMIC DNA]</scope>
    <source>
        <strain>OR-10</strain>
        <strain evidence="8">ATCC 33761</strain>
    </source>
</reference>